<dbReference type="RefSeq" id="WP_139940797.1">
    <property type="nucleotide sequence ID" value="NZ_JBHSYP010000006.1"/>
</dbReference>
<dbReference type="PRINTS" id="PR00039">
    <property type="entry name" value="HTHLYSR"/>
</dbReference>
<evidence type="ECO:0000259" key="5">
    <source>
        <dbReference type="PROSITE" id="PS50931"/>
    </source>
</evidence>
<reference evidence="7" key="1">
    <citation type="submission" date="2019-06" db="EMBL/GenBank/DDBJ databases">
        <title>The complete genome of Emcibacter congregatus ZYLT.</title>
        <authorList>
            <person name="Zhao Z."/>
        </authorList>
    </citation>
    <scope>NUCLEOTIDE SEQUENCE [LARGE SCALE GENOMIC DNA]</scope>
    <source>
        <strain evidence="7">MCCC 1A06723</strain>
    </source>
</reference>
<evidence type="ECO:0000256" key="4">
    <source>
        <dbReference type="ARBA" id="ARBA00023163"/>
    </source>
</evidence>
<dbReference type="PANTHER" id="PTHR30126">
    <property type="entry name" value="HTH-TYPE TRANSCRIPTIONAL REGULATOR"/>
    <property type="match status" value="1"/>
</dbReference>
<dbReference type="InterPro" id="IPR036390">
    <property type="entry name" value="WH_DNA-bd_sf"/>
</dbReference>
<accession>A0A501PJF2</accession>
<dbReference type="SUPFAM" id="SSF46785">
    <property type="entry name" value="Winged helix' DNA-binding domain"/>
    <property type="match status" value="1"/>
</dbReference>
<dbReference type="Pfam" id="PF00126">
    <property type="entry name" value="HTH_1"/>
    <property type="match status" value="1"/>
</dbReference>
<dbReference type="InterPro" id="IPR000847">
    <property type="entry name" value="LysR_HTH_N"/>
</dbReference>
<evidence type="ECO:0000256" key="1">
    <source>
        <dbReference type="ARBA" id="ARBA00009437"/>
    </source>
</evidence>
<evidence type="ECO:0000256" key="3">
    <source>
        <dbReference type="ARBA" id="ARBA00023125"/>
    </source>
</evidence>
<dbReference type="FunFam" id="1.10.10.10:FF:000001">
    <property type="entry name" value="LysR family transcriptional regulator"/>
    <property type="match status" value="1"/>
</dbReference>
<evidence type="ECO:0000313" key="6">
    <source>
        <dbReference type="EMBL" id="TPD59826.1"/>
    </source>
</evidence>
<dbReference type="GO" id="GO:0000976">
    <property type="term" value="F:transcription cis-regulatory region binding"/>
    <property type="evidence" value="ECO:0007669"/>
    <property type="project" value="TreeGrafter"/>
</dbReference>
<keyword evidence="3" id="KW-0238">DNA-binding</keyword>
<dbReference type="AlphaFoldDB" id="A0A501PJF2"/>
<dbReference type="SUPFAM" id="SSF53850">
    <property type="entry name" value="Periplasmic binding protein-like II"/>
    <property type="match status" value="1"/>
</dbReference>
<dbReference type="GO" id="GO:0003700">
    <property type="term" value="F:DNA-binding transcription factor activity"/>
    <property type="evidence" value="ECO:0007669"/>
    <property type="project" value="InterPro"/>
</dbReference>
<gene>
    <name evidence="6" type="ORF">FIV46_10075</name>
</gene>
<dbReference type="OrthoDB" id="8479870at2"/>
<dbReference type="PROSITE" id="PS50931">
    <property type="entry name" value="HTH_LYSR"/>
    <property type="match status" value="1"/>
</dbReference>
<protein>
    <submittedName>
        <fullName evidence="6">LysR family transcriptional regulator</fullName>
    </submittedName>
</protein>
<dbReference type="EMBL" id="VFIY01000010">
    <property type="protein sequence ID" value="TPD59826.1"/>
    <property type="molecule type" value="Genomic_DNA"/>
</dbReference>
<organism evidence="6 7">
    <name type="scientific">Emcibacter nanhaiensis</name>
    <dbReference type="NCBI Taxonomy" id="1505037"/>
    <lineage>
        <taxon>Bacteria</taxon>
        <taxon>Pseudomonadati</taxon>
        <taxon>Pseudomonadota</taxon>
        <taxon>Alphaproteobacteria</taxon>
        <taxon>Emcibacterales</taxon>
        <taxon>Emcibacteraceae</taxon>
        <taxon>Emcibacter</taxon>
    </lineage>
</organism>
<keyword evidence="4" id="KW-0804">Transcription</keyword>
<comment type="caution">
    <text evidence="6">The sequence shown here is derived from an EMBL/GenBank/DDBJ whole genome shotgun (WGS) entry which is preliminary data.</text>
</comment>
<name>A0A501PJF2_9PROT</name>
<feature type="domain" description="HTH lysR-type" evidence="5">
    <location>
        <begin position="2"/>
        <end position="59"/>
    </location>
</feature>
<dbReference type="Gene3D" id="1.10.10.10">
    <property type="entry name" value="Winged helix-like DNA-binding domain superfamily/Winged helix DNA-binding domain"/>
    <property type="match status" value="1"/>
</dbReference>
<evidence type="ECO:0000256" key="2">
    <source>
        <dbReference type="ARBA" id="ARBA00023015"/>
    </source>
</evidence>
<keyword evidence="7" id="KW-1185">Reference proteome</keyword>
<dbReference type="Pfam" id="PF03466">
    <property type="entry name" value="LysR_substrate"/>
    <property type="match status" value="1"/>
</dbReference>
<dbReference type="InterPro" id="IPR005119">
    <property type="entry name" value="LysR_subst-bd"/>
</dbReference>
<dbReference type="Gene3D" id="3.40.190.10">
    <property type="entry name" value="Periplasmic binding protein-like II"/>
    <property type="match status" value="2"/>
</dbReference>
<proteinExistence type="inferred from homology"/>
<comment type="similarity">
    <text evidence="1">Belongs to the LysR transcriptional regulatory family.</text>
</comment>
<dbReference type="Proteomes" id="UP000319148">
    <property type="component" value="Unassembled WGS sequence"/>
</dbReference>
<evidence type="ECO:0000313" key="7">
    <source>
        <dbReference type="Proteomes" id="UP000319148"/>
    </source>
</evidence>
<dbReference type="PANTHER" id="PTHR30126:SF98">
    <property type="entry name" value="HTH-TYPE TRANSCRIPTIONAL ACTIVATOR BAUR"/>
    <property type="match status" value="1"/>
</dbReference>
<keyword evidence="2" id="KW-0805">Transcription regulation</keyword>
<sequence length="304" mass="33589">MIEMQELKLVKALASEGSFNKAADVLNMSQPALTKKIARLEDKLGVTLFHRSRRGTRPTVFGTYLLEKGQQLLDRGEMLQRQMQLMANMEIGELRIGVGPVVEQNLLPRVLSRFLSLHPHISVTVRVDSAARLLTALNKVGLDLAVGAFDPLNNLEDLHTVPLADQNLVFATRPGHPLLCGKNRRTGISFKEILDYPLAAPRIPDYLRDWFAEIGEGSANQGVKCENYNVLREITKVTDHVISGPASLFQADFAAGDLIPLPLQQEPKLKTSVLTRQESLHSPLVRTLTELFAEVSGDLSSGQI</sequence>
<dbReference type="InterPro" id="IPR036388">
    <property type="entry name" value="WH-like_DNA-bd_sf"/>
</dbReference>